<protein>
    <submittedName>
        <fullName evidence="2">Arc family DNA-binding protein</fullName>
    </submittedName>
</protein>
<sequence length="79" mass="9020">MSNQPKHQIEEKFVLRLPDGMRGRIAMQARENARSMNSEIIHRLENTAELETALERALKIIDQLLLVPAPPYENQGARA</sequence>
<dbReference type="GO" id="GO:0003677">
    <property type="term" value="F:DNA binding"/>
    <property type="evidence" value="ECO:0007669"/>
    <property type="project" value="UniProtKB-KW"/>
</dbReference>
<dbReference type="InterPro" id="IPR013321">
    <property type="entry name" value="Arc_rbn_hlx_hlx"/>
</dbReference>
<feature type="domain" description="Arc-like DNA binding" evidence="1">
    <location>
        <begin position="11"/>
        <end position="52"/>
    </location>
</feature>
<reference evidence="2 3" key="1">
    <citation type="submission" date="2019-11" db="EMBL/GenBank/DDBJ databases">
        <title>Pseudomonas karstica sp. nov. and Pseudomonas spelaei sp. nov. from karst caves.</title>
        <authorList>
            <person name="Zeman M."/>
        </authorList>
    </citation>
    <scope>NUCLEOTIDE SEQUENCE [LARGE SCALE GENOMIC DNA]</scope>
    <source>
        <strain evidence="2 3">CCM 7893</strain>
    </source>
</reference>
<dbReference type="GO" id="GO:0006355">
    <property type="term" value="P:regulation of DNA-templated transcription"/>
    <property type="evidence" value="ECO:0007669"/>
    <property type="project" value="InterPro"/>
</dbReference>
<dbReference type="OrthoDB" id="7029768at2"/>
<evidence type="ECO:0000313" key="3">
    <source>
        <dbReference type="Proteomes" id="UP000438196"/>
    </source>
</evidence>
<keyword evidence="2" id="KW-0238">DNA-binding</keyword>
<dbReference type="EMBL" id="WNNK01000009">
    <property type="protein sequence ID" value="MUF05314.1"/>
    <property type="molecule type" value="Genomic_DNA"/>
</dbReference>
<organism evidence="2 3">
    <name type="scientific">Pseudomonas spelaei</name>
    <dbReference type="NCBI Taxonomy" id="1055469"/>
    <lineage>
        <taxon>Bacteria</taxon>
        <taxon>Pseudomonadati</taxon>
        <taxon>Pseudomonadota</taxon>
        <taxon>Gammaproteobacteria</taxon>
        <taxon>Pseudomonadales</taxon>
        <taxon>Pseudomonadaceae</taxon>
        <taxon>Pseudomonas</taxon>
    </lineage>
</organism>
<dbReference type="SUPFAM" id="SSF47598">
    <property type="entry name" value="Ribbon-helix-helix"/>
    <property type="match status" value="1"/>
</dbReference>
<proteinExistence type="predicted"/>
<dbReference type="InterPro" id="IPR010985">
    <property type="entry name" value="Ribbon_hlx_hlx"/>
</dbReference>
<evidence type="ECO:0000313" key="2">
    <source>
        <dbReference type="EMBL" id="MUF05314.1"/>
    </source>
</evidence>
<comment type="caution">
    <text evidence="2">The sequence shown here is derived from an EMBL/GenBank/DDBJ whole genome shotgun (WGS) entry which is preliminary data.</text>
</comment>
<dbReference type="RefSeq" id="WP_155583590.1">
    <property type="nucleotide sequence ID" value="NZ_JBHSTH010000045.1"/>
</dbReference>
<dbReference type="Gene3D" id="1.10.1220.10">
    <property type="entry name" value="Met repressor-like"/>
    <property type="match status" value="1"/>
</dbReference>
<gene>
    <name evidence="2" type="ORF">GNF76_13255</name>
</gene>
<dbReference type="Pfam" id="PF03869">
    <property type="entry name" value="Arc"/>
    <property type="match status" value="1"/>
</dbReference>
<name>A0A6I3WBL5_9PSED</name>
<keyword evidence="3" id="KW-1185">Reference proteome</keyword>
<dbReference type="AlphaFoldDB" id="A0A6I3WBL5"/>
<dbReference type="InterPro" id="IPR005569">
    <property type="entry name" value="Arc_DNA-bd_dom"/>
</dbReference>
<dbReference type="Proteomes" id="UP000438196">
    <property type="component" value="Unassembled WGS sequence"/>
</dbReference>
<accession>A0A6I3WBL5</accession>
<evidence type="ECO:0000259" key="1">
    <source>
        <dbReference type="Pfam" id="PF03869"/>
    </source>
</evidence>